<name>A0A0S3SI24_PHAAN</name>
<accession>A0A0S3SI24</accession>
<dbReference type="EMBL" id="AP015040">
    <property type="protein sequence ID" value="BAT92440.1"/>
    <property type="molecule type" value="Genomic_DNA"/>
</dbReference>
<protein>
    <submittedName>
        <fullName evidence="1">Uncharacterized protein</fullName>
    </submittedName>
</protein>
<sequence>GLRLLEKYGLIVPHSTHFVFFFSLNEEPSSLLASHNLLTKHWCLLTKCLCSAFSFGFLVLPSRSAFSLVWFGALRSRSSLLWLLKVTRSTVPSFGFGVEESW</sequence>
<dbReference type="AlphaFoldDB" id="A0A0S3SI24"/>
<keyword evidence="2" id="KW-1185">Reference proteome</keyword>
<organism evidence="1 2">
    <name type="scientific">Vigna angularis var. angularis</name>
    <dbReference type="NCBI Taxonomy" id="157739"/>
    <lineage>
        <taxon>Eukaryota</taxon>
        <taxon>Viridiplantae</taxon>
        <taxon>Streptophyta</taxon>
        <taxon>Embryophyta</taxon>
        <taxon>Tracheophyta</taxon>
        <taxon>Spermatophyta</taxon>
        <taxon>Magnoliopsida</taxon>
        <taxon>eudicotyledons</taxon>
        <taxon>Gunneridae</taxon>
        <taxon>Pentapetalae</taxon>
        <taxon>rosids</taxon>
        <taxon>fabids</taxon>
        <taxon>Fabales</taxon>
        <taxon>Fabaceae</taxon>
        <taxon>Papilionoideae</taxon>
        <taxon>50 kb inversion clade</taxon>
        <taxon>NPAAA clade</taxon>
        <taxon>indigoferoid/millettioid clade</taxon>
        <taxon>Phaseoleae</taxon>
        <taxon>Vigna</taxon>
    </lineage>
</organism>
<proteinExistence type="predicted"/>
<reference evidence="1 2" key="1">
    <citation type="journal article" date="2015" name="Sci. Rep.">
        <title>The power of single molecule real-time sequencing technology in the de novo assembly of a eukaryotic genome.</title>
        <authorList>
            <person name="Sakai H."/>
            <person name="Naito K."/>
            <person name="Ogiso-Tanaka E."/>
            <person name="Takahashi Y."/>
            <person name="Iseki K."/>
            <person name="Muto C."/>
            <person name="Satou K."/>
            <person name="Teruya K."/>
            <person name="Shiroma A."/>
            <person name="Shimoji M."/>
            <person name="Hirano T."/>
            <person name="Itoh T."/>
            <person name="Kaga A."/>
            <person name="Tomooka N."/>
        </authorList>
    </citation>
    <scope>NUCLEOTIDE SEQUENCE [LARGE SCALE GENOMIC DNA]</scope>
    <source>
        <strain evidence="2">cv. Shumari</strain>
    </source>
</reference>
<feature type="non-terminal residue" evidence="1">
    <location>
        <position position="1"/>
    </location>
</feature>
<evidence type="ECO:0000313" key="1">
    <source>
        <dbReference type="EMBL" id="BAT92440.1"/>
    </source>
</evidence>
<evidence type="ECO:0000313" key="2">
    <source>
        <dbReference type="Proteomes" id="UP000291084"/>
    </source>
</evidence>
<dbReference type="Proteomes" id="UP000291084">
    <property type="component" value="Chromosome 7"/>
</dbReference>
<gene>
    <name evidence="1" type="primary">Vigan.07G115400</name>
    <name evidence="1" type="ORF">VIGAN_07115400</name>
</gene>